<dbReference type="SUPFAM" id="SSF46785">
    <property type="entry name" value="Winged helix' DNA-binding domain"/>
    <property type="match status" value="1"/>
</dbReference>
<dbReference type="Gene3D" id="1.10.10.10">
    <property type="entry name" value="Winged helix-like DNA-binding domain superfamily/Winged helix DNA-binding domain"/>
    <property type="match status" value="1"/>
</dbReference>
<dbReference type="Gene3D" id="3.40.50.150">
    <property type="entry name" value="Vaccinia Virus protein VP39"/>
    <property type="match status" value="1"/>
</dbReference>
<keyword evidence="3" id="KW-0949">S-adenosyl-L-methionine</keyword>
<dbReference type="InterPro" id="IPR016461">
    <property type="entry name" value="COMT-like"/>
</dbReference>
<dbReference type="PANTHER" id="PTHR43712">
    <property type="entry name" value="PUTATIVE (AFU_ORTHOLOGUE AFUA_4G14580)-RELATED"/>
    <property type="match status" value="1"/>
</dbReference>
<dbReference type="OMA" id="PLIVMCH"/>
<evidence type="ECO:0000313" key="6">
    <source>
        <dbReference type="Proteomes" id="UP000092993"/>
    </source>
</evidence>
<evidence type="ECO:0000256" key="2">
    <source>
        <dbReference type="ARBA" id="ARBA00022679"/>
    </source>
</evidence>
<protein>
    <submittedName>
        <fullName evidence="5">O-methyltransferase 7</fullName>
    </submittedName>
</protein>
<name>A0A1C7LYB6_GRIFR</name>
<evidence type="ECO:0000256" key="3">
    <source>
        <dbReference type="ARBA" id="ARBA00022691"/>
    </source>
</evidence>
<dbReference type="InterPro" id="IPR036390">
    <property type="entry name" value="WH_DNA-bd_sf"/>
</dbReference>
<evidence type="ECO:0000259" key="4">
    <source>
        <dbReference type="Pfam" id="PF00891"/>
    </source>
</evidence>
<dbReference type="SUPFAM" id="SSF53335">
    <property type="entry name" value="S-adenosyl-L-methionine-dependent methyltransferases"/>
    <property type="match status" value="1"/>
</dbReference>
<keyword evidence="1 5" id="KW-0489">Methyltransferase</keyword>
<accession>A0A1C7LYB6</accession>
<dbReference type="GO" id="GO:0008171">
    <property type="term" value="F:O-methyltransferase activity"/>
    <property type="evidence" value="ECO:0007669"/>
    <property type="project" value="InterPro"/>
</dbReference>
<dbReference type="PANTHER" id="PTHR43712:SF2">
    <property type="entry name" value="O-METHYLTRANSFERASE CICE"/>
    <property type="match status" value="1"/>
</dbReference>
<evidence type="ECO:0000313" key="5">
    <source>
        <dbReference type="EMBL" id="OBZ69448.1"/>
    </source>
</evidence>
<keyword evidence="6" id="KW-1185">Reference proteome</keyword>
<dbReference type="InterPro" id="IPR001077">
    <property type="entry name" value="COMT_C"/>
</dbReference>
<comment type="caution">
    <text evidence="5">The sequence shown here is derived from an EMBL/GenBank/DDBJ whole genome shotgun (WGS) entry which is preliminary data.</text>
</comment>
<dbReference type="STRING" id="5627.A0A1C7LYB6"/>
<organism evidence="5 6">
    <name type="scientific">Grifola frondosa</name>
    <name type="common">Maitake</name>
    <name type="synonym">Polyporus frondosus</name>
    <dbReference type="NCBI Taxonomy" id="5627"/>
    <lineage>
        <taxon>Eukaryota</taxon>
        <taxon>Fungi</taxon>
        <taxon>Dikarya</taxon>
        <taxon>Basidiomycota</taxon>
        <taxon>Agaricomycotina</taxon>
        <taxon>Agaricomycetes</taxon>
        <taxon>Polyporales</taxon>
        <taxon>Grifolaceae</taxon>
        <taxon>Grifola</taxon>
    </lineage>
</organism>
<dbReference type="OrthoDB" id="2410195at2759"/>
<dbReference type="EMBL" id="LUGG01000017">
    <property type="protein sequence ID" value="OBZ69448.1"/>
    <property type="molecule type" value="Genomic_DNA"/>
</dbReference>
<reference evidence="5 6" key="1">
    <citation type="submission" date="2016-03" db="EMBL/GenBank/DDBJ databases">
        <title>Whole genome sequencing of Grifola frondosa 9006-11.</title>
        <authorList>
            <person name="Min B."/>
            <person name="Park H."/>
            <person name="Kim J.-G."/>
            <person name="Cho H."/>
            <person name="Oh Y.-L."/>
            <person name="Kong W.-S."/>
            <person name="Choi I.-G."/>
        </authorList>
    </citation>
    <scope>NUCLEOTIDE SEQUENCE [LARGE SCALE GENOMIC DNA]</scope>
    <source>
        <strain evidence="5 6">9006-11</strain>
    </source>
</reference>
<dbReference type="PROSITE" id="PS51683">
    <property type="entry name" value="SAM_OMT_II"/>
    <property type="match status" value="1"/>
</dbReference>
<dbReference type="InterPro" id="IPR029063">
    <property type="entry name" value="SAM-dependent_MTases_sf"/>
</dbReference>
<dbReference type="Pfam" id="PF00891">
    <property type="entry name" value="Methyltransf_2"/>
    <property type="match status" value="1"/>
</dbReference>
<dbReference type="InterPro" id="IPR036388">
    <property type="entry name" value="WH-like_DNA-bd_sf"/>
</dbReference>
<proteinExistence type="predicted"/>
<keyword evidence="2 5" id="KW-0808">Transferase</keyword>
<gene>
    <name evidence="5" type="primary">omt7_0</name>
    <name evidence="5" type="ORF">A0H81_10642</name>
</gene>
<dbReference type="AlphaFoldDB" id="A0A1C7LYB6"/>
<dbReference type="Proteomes" id="UP000092993">
    <property type="component" value="Unassembled WGS sequence"/>
</dbReference>
<sequence>MMKVYVPNFHRAQESSCHLIAMLFSPSRPKVFHVYEFRKFSPTAVSSTFTVYQPEAFEQLVMGTGRSELDTLQVLMNTSIDAIRQELAAGGLPSLSSRTAERHPMDDPSFLPSPRLFEARRLAIACIVGIQSFFAYDPFIKLCFVVEQSFAPYHTASIDVLLTTGLIDYMGSLPNVSAGVHADELGERFDLDPRKLTTILRFLSTNGWVSETTESVFVLNRPALELVEGRDGRACAEFPREAQVSAVLQDWITHKDWRHSQSASETAKQFAVAVQAIGNCYSPGVLADYPWRSLPPTQTLVDCGGGQGAFSIALSKVCPSNKFIIQDLEGVVSRAEANVKAHIPGALESGRITVEAHDFFTPMPHHGDGYSFIFRHILHDWPGDRVIEILTQIAKAVGPKSKVLILENITRSPASNTNEYITLDDLSDTNEYKALSVPYHIPWDFGASGQTQQGLALAIMGILNSQERTLTQWTKLIEAANLRVTGVFPLRATLSVIECCAAERE</sequence>
<dbReference type="GO" id="GO:0032259">
    <property type="term" value="P:methylation"/>
    <property type="evidence" value="ECO:0007669"/>
    <property type="project" value="UniProtKB-KW"/>
</dbReference>
<evidence type="ECO:0000256" key="1">
    <source>
        <dbReference type="ARBA" id="ARBA00022603"/>
    </source>
</evidence>
<feature type="domain" description="O-methyltransferase C-terminal" evidence="4">
    <location>
        <begin position="261"/>
        <end position="416"/>
    </location>
</feature>